<dbReference type="EMBL" id="QJKJ01013294">
    <property type="protein sequence ID" value="RDX66738.1"/>
    <property type="molecule type" value="Genomic_DNA"/>
</dbReference>
<keyword evidence="2" id="KW-1185">Reference proteome</keyword>
<feature type="non-terminal residue" evidence="1">
    <location>
        <position position="1"/>
    </location>
</feature>
<sequence length="116" mass="13316">MDLDNKDENNRTLKELATPNVWNKDLKEFHVICSTMTPHEILEDYIKMKAFPFSLNRAVKEWFSPSLEDLVKQMATSNIQFQQNVSATIQDLQTHIGQLATTLNQLYSNGFGQIPS</sequence>
<evidence type="ECO:0000313" key="1">
    <source>
        <dbReference type="EMBL" id="RDX66738.1"/>
    </source>
</evidence>
<gene>
    <name evidence="1" type="ORF">CR513_54462</name>
</gene>
<protein>
    <recommendedName>
        <fullName evidence="3">Retrotransposon gag domain-containing protein</fullName>
    </recommendedName>
</protein>
<evidence type="ECO:0000313" key="2">
    <source>
        <dbReference type="Proteomes" id="UP000257109"/>
    </source>
</evidence>
<accession>A0A371EL12</accession>
<reference evidence="1" key="1">
    <citation type="submission" date="2018-05" db="EMBL/GenBank/DDBJ databases">
        <title>Draft genome of Mucuna pruriens seed.</title>
        <authorList>
            <person name="Nnadi N.E."/>
            <person name="Vos R."/>
            <person name="Hasami M.H."/>
            <person name="Devisetty U.K."/>
            <person name="Aguiy J.C."/>
        </authorList>
    </citation>
    <scope>NUCLEOTIDE SEQUENCE [LARGE SCALE GENOMIC DNA]</scope>
    <source>
        <strain evidence="1">JCA_2017</strain>
    </source>
</reference>
<name>A0A371EL12_MUCPR</name>
<dbReference type="Proteomes" id="UP000257109">
    <property type="component" value="Unassembled WGS sequence"/>
</dbReference>
<comment type="caution">
    <text evidence="1">The sequence shown here is derived from an EMBL/GenBank/DDBJ whole genome shotgun (WGS) entry which is preliminary data.</text>
</comment>
<proteinExistence type="predicted"/>
<organism evidence="1 2">
    <name type="scientific">Mucuna pruriens</name>
    <name type="common">Velvet bean</name>
    <name type="synonym">Dolichos pruriens</name>
    <dbReference type="NCBI Taxonomy" id="157652"/>
    <lineage>
        <taxon>Eukaryota</taxon>
        <taxon>Viridiplantae</taxon>
        <taxon>Streptophyta</taxon>
        <taxon>Embryophyta</taxon>
        <taxon>Tracheophyta</taxon>
        <taxon>Spermatophyta</taxon>
        <taxon>Magnoliopsida</taxon>
        <taxon>eudicotyledons</taxon>
        <taxon>Gunneridae</taxon>
        <taxon>Pentapetalae</taxon>
        <taxon>rosids</taxon>
        <taxon>fabids</taxon>
        <taxon>Fabales</taxon>
        <taxon>Fabaceae</taxon>
        <taxon>Papilionoideae</taxon>
        <taxon>50 kb inversion clade</taxon>
        <taxon>NPAAA clade</taxon>
        <taxon>indigoferoid/millettioid clade</taxon>
        <taxon>Phaseoleae</taxon>
        <taxon>Mucuna</taxon>
    </lineage>
</organism>
<dbReference type="OrthoDB" id="1751104at2759"/>
<dbReference type="AlphaFoldDB" id="A0A371EL12"/>
<evidence type="ECO:0008006" key="3">
    <source>
        <dbReference type="Google" id="ProtNLM"/>
    </source>
</evidence>